<keyword evidence="1" id="KW-0472">Membrane</keyword>
<evidence type="ECO:0008006" key="3">
    <source>
        <dbReference type="Google" id="ProtNLM"/>
    </source>
</evidence>
<feature type="transmembrane region" description="Helical" evidence="1">
    <location>
        <begin position="107"/>
        <end position="124"/>
    </location>
</feature>
<organism evidence="2">
    <name type="scientific">bioreactor metagenome</name>
    <dbReference type="NCBI Taxonomy" id="1076179"/>
    <lineage>
        <taxon>unclassified sequences</taxon>
        <taxon>metagenomes</taxon>
        <taxon>ecological metagenomes</taxon>
    </lineage>
</organism>
<gene>
    <name evidence="2" type="ORF">SDC9_196714</name>
</gene>
<reference evidence="2" key="1">
    <citation type="submission" date="2019-08" db="EMBL/GenBank/DDBJ databases">
        <authorList>
            <person name="Kucharzyk K."/>
            <person name="Murdoch R.W."/>
            <person name="Higgins S."/>
            <person name="Loffler F."/>
        </authorList>
    </citation>
    <scope>NUCLEOTIDE SEQUENCE</scope>
</reference>
<dbReference type="Pfam" id="PF07155">
    <property type="entry name" value="ECF-ribofla_trS"/>
    <property type="match status" value="1"/>
</dbReference>
<keyword evidence="1" id="KW-1133">Transmembrane helix</keyword>
<proteinExistence type="predicted"/>
<accession>A0A645ICM2</accession>
<comment type="caution">
    <text evidence="2">The sequence shown here is derived from an EMBL/GenBank/DDBJ whole genome shotgun (WGS) entry which is preliminary data.</text>
</comment>
<dbReference type="InterPro" id="IPR009825">
    <property type="entry name" value="ECF_substrate-spec-like"/>
</dbReference>
<dbReference type="PANTHER" id="PTHR37815:SF3">
    <property type="entry name" value="UPF0397 PROTEIN SPR0429"/>
    <property type="match status" value="1"/>
</dbReference>
<dbReference type="PANTHER" id="PTHR37815">
    <property type="entry name" value="UPF0397 PROTEIN BC_2624-RELATED"/>
    <property type="match status" value="1"/>
</dbReference>
<sequence length="130" mass="13833">MLLGKKKGAIAAAVGMTLFDALSPYIIWAPFTFVIKGVMAYIAGTIAYRKGYEGKNFINNLFAFIVAGVFMIVGYFVAGGLLNYYAYGAPSLISAFVLALKDISFNGLQVLAGIAIALPLTGPLKKVLKL</sequence>
<evidence type="ECO:0000256" key="1">
    <source>
        <dbReference type="SAM" id="Phobius"/>
    </source>
</evidence>
<keyword evidence="1" id="KW-0812">Transmembrane</keyword>
<protein>
    <recommendedName>
        <fullName evidence="3">Thiamine transporter HmpT</fullName>
    </recommendedName>
</protein>
<feature type="transmembrane region" description="Helical" evidence="1">
    <location>
        <begin position="60"/>
        <end position="78"/>
    </location>
</feature>
<feature type="transmembrane region" description="Helical" evidence="1">
    <location>
        <begin position="25"/>
        <end position="48"/>
    </location>
</feature>
<dbReference type="AlphaFoldDB" id="A0A645ICM2"/>
<dbReference type="EMBL" id="VSSQ01112046">
    <property type="protein sequence ID" value="MPN49101.1"/>
    <property type="molecule type" value="Genomic_DNA"/>
</dbReference>
<evidence type="ECO:0000313" key="2">
    <source>
        <dbReference type="EMBL" id="MPN49101.1"/>
    </source>
</evidence>
<name>A0A645ICM2_9ZZZZ</name>
<dbReference type="GO" id="GO:0016020">
    <property type="term" value="C:membrane"/>
    <property type="evidence" value="ECO:0007669"/>
    <property type="project" value="InterPro"/>
</dbReference>
<dbReference type="Gene3D" id="1.10.1760.20">
    <property type="match status" value="1"/>
</dbReference>